<proteinExistence type="predicted"/>
<dbReference type="InterPro" id="IPR016187">
    <property type="entry name" value="CTDL_fold"/>
</dbReference>
<sequence>MRILPAILSAGALAAEAPEDAWTEITDAYNALYDALLATYSDMNIPEVKKANRLRDFFNKVSYLPGRVEDSCTDFADATMTFSEAIAYCLGIGMELATFPDRSLNPNDWATMEAALMVGLDPSDQTWYRAWRNHVYNNGNCGMFAFRADIGFYGNDDYPCNNQYLAFCSAGEFATTTWYQTTMSTPFWFGR</sequence>
<evidence type="ECO:0000313" key="1">
    <source>
        <dbReference type="EMBL" id="CAG5076491.1"/>
    </source>
</evidence>
<organism evidence="1 2">
    <name type="scientific">Oikopleura dioica</name>
    <name type="common">Tunicate</name>
    <dbReference type="NCBI Taxonomy" id="34765"/>
    <lineage>
        <taxon>Eukaryota</taxon>
        <taxon>Metazoa</taxon>
        <taxon>Chordata</taxon>
        <taxon>Tunicata</taxon>
        <taxon>Appendicularia</taxon>
        <taxon>Copelata</taxon>
        <taxon>Oikopleuridae</taxon>
        <taxon>Oikopleura</taxon>
    </lineage>
</organism>
<evidence type="ECO:0000313" key="2">
    <source>
        <dbReference type="Proteomes" id="UP001158576"/>
    </source>
</evidence>
<reference evidence="1 2" key="1">
    <citation type="submission" date="2021-04" db="EMBL/GenBank/DDBJ databases">
        <authorList>
            <person name="Bliznina A."/>
        </authorList>
    </citation>
    <scope>NUCLEOTIDE SEQUENCE [LARGE SCALE GENOMIC DNA]</scope>
</reference>
<gene>
    <name evidence="1" type="ORF">OKIOD_LOCUS31</name>
</gene>
<dbReference type="EMBL" id="OU015568">
    <property type="protein sequence ID" value="CAG5076491.1"/>
    <property type="molecule type" value="Genomic_DNA"/>
</dbReference>
<dbReference type="SUPFAM" id="SSF56436">
    <property type="entry name" value="C-type lectin-like"/>
    <property type="match status" value="1"/>
</dbReference>
<protein>
    <submittedName>
        <fullName evidence="1">Oidioi.mRNA.OKI2018_I69.PAR.g8473.t1.cds</fullName>
    </submittedName>
</protein>
<name>A0ABN7RG42_OIKDI</name>
<dbReference type="CDD" id="cd00037">
    <property type="entry name" value="CLECT"/>
    <property type="match status" value="1"/>
</dbReference>
<accession>A0ABN7RG42</accession>
<dbReference type="Proteomes" id="UP001158576">
    <property type="component" value="Chromosome PAR"/>
</dbReference>
<keyword evidence="2" id="KW-1185">Reference proteome</keyword>